<feature type="transmembrane region" description="Helical" evidence="1">
    <location>
        <begin position="56"/>
        <end position="75"/>
    </location>
</feature>
<dbReference type="GeneID" id="90995125"/>
<reference evidence="3" key="1">
    <citation type="submission" date="2016-11" db="EMBL/GenBank/DDBJ databases">
        <authorList>
            <person name="Varghese N."/>
            <person name="Submissions S."/>
        </authorList>
    </citation>
    <scope>NUCLEOTIDE SEQUENCE [LARGE SCALE GENOMIC DNA]</scope>
    <source>
        <strain evidence="3">DSM 18095</strain>
    </source>
</reference>
<dbReference type="Gene3D" id="1.10.1760.20">
    <property type="match status" value="1"/>
</dbReference>
<dbReference type="GO" id="GO:0005886">
    <property type="term" value="C:plasma membrane"/>
    <property type="evidence" value="ECO:0007669"/>
    <property type="project" value="InterPro"/>
</dbReference>
<accession>A0A1M4SQ27</accession>
<organism evidence="2 3">
    <name type="scientific">Tissierella praeacuta DSM 18095</name>
    <dbReference type="NCBI Taxonomy" id="1123404"/>
    <lineage>
        <taxon>Bacteria</taxon>
        <taxon>Bacillati</taxon>
        <taxon>Bacillota</taxon>
        <taxon>Tissierellia</taxon>
        <taxon>Tissierellales</taxon>
        <taxon>Tissierellaceae</taxon>
        <taxon>Tissierella</taxon>
    </lineage>
</organism>
<dbReference type="RefSeq" id="WP_072972584.1">
    <property type="nucleotide sequence ID" value="NZ_FQTY01000001.1"/>
</dbReference>
<keyword evidence="1" id="KW-0812">Transmembrane</keyword>
<evidence type="ECO:0000313" key="2">
    <source>
        <dbReference type="EMBL" id="SHE34353.1"/>
    </source>
</evidence>
<proteinExistence type="predicted"/>
<dbReference type="NCBIfam" id="TIGR02357">
    <property type="entry name" value="ECF_ThiT_YuaJ"/>
    <property type="match status" value="1"/>
</dbReference>
<feature type="transmembrane region" description="Helical" evidence="1">
    <location>
        <begin position="156"/>
        <end position="175"/>
    </location>
</feature>
<name>A0A1M4SQ27_9FIRM</name>
<feature type="transmembrane region" description="Helical" evidence="1">
    <location>
        <begin position="81"/>
        <end position="97"/>
    </location>
</feature>
<sequence length="182" mass="19715">MKKWSTKMIVEAGIMLALAIVLSKIKIYEAPQGGSVTAGSMIPILLFAMRWGAGAGVIAGATFGILKIILGGWVFSPIQAILEYPVAFGLLGLAGLFSSWDSNDSKVRYYLNTALSTALAIGGRFICHFLAGVIFFKEYAGDKNPWLYSLGYQASYLVPEFIISAIILSLIWKPLQKSIKAN</sequence>
<evidence type="ECO:0000256" key="1">
    <source>
        <dbReference type="SAM" id="Phobius"/>
    </source>
</evidence>
<dbReference type="STRING" id="1123404.SAMN02745784_00435"/>
<evidence type="ECO:0000313" key="3">
    <source>
        <dbReference type="Proteomes" id="UP000184114"/>
    </source>
</evidence>
<protein>
    <submittedName>
        <fullName evidence="2">Thiamine transporter</fullName>
    </submittedName>
</protein>
<dbReference type="GO" id="GO:0015234">
    <property type="term" value="F:thiamine transmembrane transporter activity"/>
    <property type="evidence" value="ECO:0007669"/>
    <property type="project" value="InterPro"/>
</dbReference>
<keyword evidence="1" id="KW-1133">Transmembrane helix</keyword>
<dbReference type="Proteomes" id="UP000184114">
    <property type="component" value="Unassembled WGS sequence"/>
</dbReference>
<dbReference type="EMBL" id="FQTY01000001">
    <property type="protein sequence ID" value="SHE34353.1"/>
    <property type="molecule type" value="Genomic_DNA"/>
</dbReference>
<gene>
    <name evidence="2" type="ORF">SAMN02745784_00435</name>
</gene>
<feature type="transmembrane region" description="Helical" evidence="1">
    <location>
        <begin position="109"/>
        <end position="136"/>
    </location>
</feature>
<keyword evidence="1" id="KW-0472">Membrane</keyword>
<dbReference type="Pfam" id="PF09515">
    <property type="entry name" value="Thia_YuaJ"/>
    <property type="match status" value="1"/>
</dbReference>
<keyword evidence="3" id="KW-1185">Reference proteome</keyword>
<dbReference type="AlphaFoldDB" id="A0A1M4SQ27"/>
<dbReference type="InterPro" id="IPR012651">
    <property type="entry name" value="Thia_Transptr_ThiT"/>
</dbReference>